<evidence type="ECO:0000256" key="9">
    <source>
        <dbReference type="ARBA" id="ARBA00023136"/>
    </source>
</evidence>
<keyword evidence="8" id="KW-0406">Ion transport</keyword>
<dbReference type="PROSITE" id="PS51671">
    <property type="entry name" value="ACT"/>
    <property type="match status" value="2"/>
</dbReference>
<reference evidence="15" key="1">
    <citation type="submission" date="2024-07" db="EMBL/GenBank/DDBJ databases">
        <title>Two chromosome-level genome assemblies of Korean endemic species Abeliophyllum distichum and Forsythia ovata (Oleaceae).</title>
        <authorList>
            <person name="Jang H."/>
        </authorList>
    </citation>
    <scope>NUCLEOTIDE SEQUENCE [LARGE SCALE GENOMIC DNA]</scope>
</reference>
<dbReference type="InterPro" id="IPR002146">
    <property type="entry name" value="ATP_synth_b/b'su_bac/chlpt"/>
</dbReference>
<evidence type="ECO:0000256" key="12">
    <source>
        <dbReference type="SAM" id="Coils"/>
    </source>
</evidence>
<dbReference type="GO" id="GO:1902600">
    <property type="term" value="P:proton transmembrane transport"/>
    <property type="evidence" value="ECO:0007669"/>
    <property type="project" value="UniProtKB-KW"/>
</dbReference>
<dbReference type="CDD" id="cd04925">
    <property type="entry name" value="ACT_ACR_2"/>
    <property type="match status" value="1"/>
</dbReference>
<feature type="coiled-coil region" evidence="12">
    <location>
        <begin position="120"/>
        <end position="210"/>
    </location>
</feature>
<evidence type="ECO:0000256" key="6">
    <source>
        <dbReference type="ARBA" id="ARBA00022781"/>
    </source>
</evidence>
<comment type="caution">
    <text evidence="14">The sequence shown here is derived from an EMBL/GenBank/DDBJ whole genome shotgun (WGS) entry which is preliminary data.</text>
</comment>
<dbReference type="GO" id="GO:0016779">
    <property type="term" value="F:nucleotidyltransferase activity"/>
    <property type="evidence" value="ECO:0007669"/>
    <property type="project" value="UniProtKB-KW"/>
</dbReference>
<evidence type="ECO:0000256" key="3">
    <source>
        <dbReference type="ARBA" id="ARBA00022547"/>
    </source>
</evidence>
<name>A0ABD1W6M5_9LAMI</name>
<dbReference type="SUPFAM" id="SSF55021">
    <property type="entry name" value="ACT-like"/>
    <property type="match status" value="3"/>
</dbReference>
<organism evidence="14 15">
    <name type="scientific">Forsythia ovata</name>
    <dbReference type="NCBI Taxonomy" id="205694"/>
    <lineage>
        <taxon>Eukaryota</taxon>
        <taxon>Viridiplantae</taxon>
        <taxon>Streptophyta</taxon>
        <taxon>Embryophyta</taxon>
        <taxon>Tracheophyta</taxon>
        <taxon>Spermatophyta</taxon>
        <taxon>Magnoliopsida</taxon>
        <taxon>eudicotyledons</taxon>
        <taxon>Gunneridae</taxon>
        <taxon>Pentapetalae</taxon>
        <taxon>asterids</taxon>
        <taxon>lamiids</taxon>
        <taxon>Lamiales</taxon>
        <taxon>Oleaceae</taxon>
        <taxon>Forsythieae</taxon>
        <taxon>Forsythia</taxon>
    </lineage>
</organism>
<dbReference type="CDD" id="cd04897">
    <property type="entry name" value="ACT_ACR_3"/>
    <property type="match status" value="1"/>
</dbReference>
<dbReference type="Gene3D" id="3.30.70.260">
    <property type="match status" value="1"/>
</dbReference>
<keyword evidence="15" id="KW-1185">Reference proteome</keyword>
<proteinExistence type="inferred from homology"/>
<evidence type="ECO:0000256" key="1">
    <source>
        <dbReference type="ARBA" id="ARBA00004167"/>
    </source>
</evidence>
<accession>A0ABD1W6M5</accession>
<evidence type="ECO:0000313" key="15">
    <source>
        <dbReference type="Proteomes" id="UP001604277"/>
    </source>
</evidence>
<keyword evidence="3" id="KW-0138">CF(0)</keyword>
<evidence type="ECO:0000256" key="10">
    <source>
        <dbReference type="ARBA" id="ARBA00025198"/>
    </source>
</evidence>
<keyword evidence="5 11" id="KW-0677">Repeat</keyword>
<evidence type="ECO:0000256" key="5">
    <source>
        <dbReference type="ARBA" id="ARBA00022737"/>
    </source>
</evidence>
<keyword evidence="14" id="KW-0548">Nucleotidyltransferase</keyword>
<dbReference type="InterPro" id="IPR040217">
    <property type="entry name" value="ACR1-12"/>
</dbReference>
<keyword evidence="7" id="KW-1133">Transmembrane helix</keyword>
<dbReference type="Pfam" id="PF00430">
    <property type="entry name" value="ATP-synt_B"/>
    <property type="match status" value="1"/>
</dbReference>
<evidence type="ECO:0000256" key="2">
    <source>
        <dbReference type="ARBA" id="ARBA00022448"/>
    </source>
</evidence>
<comment type="function">
    <text evidence="11">Binds amino acids.</text>
</comment>
<dbReference type="CDD" id="cd06503">
    <property type="entry name" value="ATP-synt_Fo_b"/>
    <property type="match status" value="1"/>
</dbReference>
<comment type="function">
    <text evidence="10">F(1)F(0) ATP synthase produces ATP from ADP in the presence of a proton or sodium gradient. F-type ATPases consist of two structural domains, F(1) containing the extramembraneous catalytic core and F(0) containing the membrane proton channel, linked together by a central stalk and a peripheral stalk. During catalysis, ATP synthesis in the catalytic domain of F(1) is coupled via a rotary mechanism of the central stalk subunits to proton translocation.</text>
</comment>
<evidence type="ECO:0000313" key="14">
    <source>
        <dbReference type="EMBL" id="KAL2545212.1"/>
    </source>
</evidence>
<dbReference type="HAMAP" id="MF_01398">
    <property type="entry name" value="ATP_synth_b_bprime"/>
    <property type="match status" value="1"/>
</dbReference>
<dbReference type="InterPro" id="IPR034679">
    <property type="entry name" value="ATP_synth_b"/>
</dbReference>
<sequence>MANMIMASSKAPITSTPIIPSTPRIKSLPKIALPRIPKPQQLLSLPHSSLKSISFILAATSFSLSQAPPSLAEEFEKAALFDFNLTLPIIVAEFLFLMFALDKIYYSPLGKFMDERDAAIREKLSSVKDTSQEVKQLEDQAAAVMRAARAEISAALNKMKKETQLEVEQKLAEGRKKIEAELQEALANLEKQKEDTIKALDSQIATLSEEIVKKIDSVNKQGLLLEVVQVLTDMNLTISKSYVSSDAGWFMDVFHLKDELGSKITDQRIISCIQQAIVANRDTTLKAKARNSLESHPGRPKAIEMTGKDRPGLLSEISAALADLHCNIVEAHSWSHNARLACVAYISDQSMETPIDDYRLHAIEDHLTTVLRANTTWDDNANQQEVKPAGIPLEKLGTMTNIERRLHQLMLSVRDFDGPSRAVTVNSITMGSDSDDEERKKASVSIESCNEKGYSIATIQCKDRRKLMFDTVCTLTDMQYVIFHASIDSRGGCAYQEYFIRHMDGCALNTESEKVRVIKCLEAAIERRVCEGVRLELCAYNRVGLLSDITRVLRENGLAVLRADTETHGEKAVNAFYVRDISGNNVDMNFIKSMKREMGAIDLAVKDVTTVIRPTSSERSNFSIGYMLKSQIERFSHNFIAI</sequence>
<feature type="domain" description="ACT" evidence="13">
    <location>
        <begin position="534"/>
        <end position="613"/>
    </location>
</feature>
<dbReference type="EMBL" id="JBFOLJ010000004">
    <property type="protein sequence ID" value="KAL2545212.1"/>
    <property type="molecule type" value="Genomic_DNA"/>
</dbReference>
<keyword evidence="9" id="KW-0472">Membrane</keyword>
<evidence type="ECO:0000256" key="4">
    <source>
        <dbReference type="ARBA" id="ARBA00022692"/>
    </source>
</evidence>
<dbReference type="GO" id="GO:0016597">
    <property type="term" value="F:amino acid binding"/>
    <property type="evidence" value="ECO:0007669"/>
    <property type="project" value="UniProtKB-UniRule"/>
</dbReference>
<evidence type="ECO:0000256" key="7">
    <source>
        <dbReference type="ARBA" id="ARBA00022989"/>
    </source>
</evidence>
<dbReference type="HAMAP" id="MF_01399">
    <property type="entry name" value="ATP_synth_bprime"/>
    <property type="match status" value="1"/>
</dbReference>
<dbReference type="PANTHER" id="PTHR31096">
    <property type="entry name" value="ACT DOMAIN-CONTAINING PROTEIN ACR4-RELATED"/>
    <property type="match status" value="1"/>
</dbReference>
<keyword evidence="12" id="KW-0175">Coiled coil</keyword>
<dbReference type="InterPro" id="IPR045865">
    <property type="entry name" value="ACT-like_dom_sf"/>
</dbReference>
<comment type="subcellular location">
    <subcellularLocation>
        <location evidence="1">Membrane</location>
        <topology evidence="1">Single-pass membrane protein</topology>
    </subcellularLocation>
</comment>
<dbReference type="InterPro" id="IPR002912">
    <property type="entry name" value="ACT_dom"/>
</dbReference>
<protein>
    <recommendedName>
        <fullName evidence="11">ACT domain-containing protein ACR</fullName>
    </recommendedName>
    <alternativeName>
        <fullName evidence="11">Protein ACT DOMAIN REPEATS</fullName>
    </alternativeName>
</protein>
<keyword evidence="4" id="KW-0812">Transmembrane</keyword>
<keyword evidence="2" id="KW-0813">Transport</keyword>
<dbReference type="PANTHER" id="PTHR31096:SF50">
    <property type="entry name" value="ACT DOMAIN-CONTAINING PROTEIN ACR2"/>
    <property type="match status" value="1"/>
</dbReference>
<dbReference type="GO" id="GO:0045259">
    <property type="term" value="C:proton-transporting ATP synthase complex"/>
    <property type="evidence" value="ECO:0007669"/>
    <property type="project" value="UniProtKB-KW"/>
</dbReference>
<keyword evidence="14" id="KW-0808">Transferase</keyword>
<evidence type="ECO:0000256" key="8">
    <source>
        <dbReference type="ARBA" id="ARBA00023065"/>
    </source>
</evidence>
<feature type="domain" description="ACT" evidence="13">
    <location>
        <begin position="302"/>
        <end position="378"/>
    </location>
</feature>
<evidence type="ECO:0000259" key="13">
    <source>
        <dbReference type="PROSITE" id="PS51671"/>
    </source>
</evidence>
<dbReference type="Proteomes" id="UP001604277">
    <property type="component" value="Unassembled WGS sequence"/>
</dbReference>
<gene>
    <name evidence="14" type="ORF">Fot_14445</name>
</gene>
<dbReference type="Pfam" id="PF01842">
    <property type="entry name" value="ACT"/>
    <property type="match status" value="1"/>
</dbReference>
<dbReference type="AlphaFoldDB" id="A0ABD1W6M5"/>
<evidence type="ECO:0000256" key="11">
    <source>
        <dbReference type="RuleBase" id="RU369043"/>
    </source>
</evidence>
<keyword evidence="6" id="KW-0375">Hydrogen ion transport</keyword>